<protein>
    <submittedName>
        <fullName evidence="2">Predicted protein</fullName>
    </submittedName>
</protein>
<feature type="compositionally biased region" description="Acidic residues" evidence="1">
    <location>
        <begin position="124"/>
        <end position="133"/>
    </location>
</feature>
<dbReference type="EMBL" id="GG663738">
    <property type="protein sequence ID" value="EEH58036.1"/>
    <property type="molecule type" value="Genomic_DNA"/>
</dbReference>
<evidence type="ECO:0000256" key="1">
    <source>
        <dbReference type="SAM" id="MobiDB-lite"/>
    </source>
</evidence>
<dbReference type="AlphaFoldDB" id="C1MQ89"/>
<dbReference type="GeneID" id="9683154"/>
<dbReference type="RefSeq" id="XP_003058085.1">
    <property type="nucleotide sequence ID" value="XM_003058039.1"/>
</dbReference>
<feature type="compositionally biased region" description="Basic and acidic residues" evidence="1">
    <location>
        <begin position="108"/>
        <end position="123"/>
    </location>
</feature>
<organism evidence="3">
    <name type="scientific">Micromonas pusilla (strain CCMP1545)</name>
    <name type="common">Picoplanktonic green alga</name>
    <dbReference type="NCBI Taxonomy" id="564608"/>
    <lineage>
        <taxon>Eukaryota</taxon>
        <taxon>Viridiplantae</taxon>
        <taxon>Chlorophyta</taxon>
        <taxon>Mamiellophyceae</taxon>
        <taxon>Mamiellales</taxon>
        <taxon>Mamiellaceae</taxon>
        <taxon>Micromonas</taxon>
    </lineage>
</organism>
<evidence type="ECO:0000313" key="2">
    <source>
        <dbReference type="EMBL" id="EEH58036.1"/>
    </source>
</evidence>
<gene>
    <name evidence="2" type="ORF">MICPUCDRAFT_57202</name>
</gene>
<proteinExistence type="predicted"/>
<dbReference type="Proteomes" id="UP000001876">
    <property type="component" value="Unassembled WGS sequence"/>
</dbReference>
<accession>C1MQ89</accession>
<dbReference type="KEGG" id="mpp:MICPUCDRAFT_57202"/>
<keyword evidence="3" id="KW-1185">Reference proteome</keyword>
<feature type="region of interest" description="Disordered" evidence="1">
    <location>
        <begin position="17"/>
        <end position="47"/>
    </location>
</feature>
<sequence>MERAVRSRYAVRLRRAVPTAAKSTSRGGRRVRPRVARSAAPKDPWWRDPETGRLNGVARRSLVAAAAQLAFAGVALAAQRALSEWRARGLEARWRRGGGGTFAEAWVDEQRAWREPGRGRGGDDGDGDDAGGR</sequence>
<feature type="region of interest" description="Disordered" evidence="1">
    <location>
        <begin position="106"/>
        <end position="133"/>
    </location>
</feature>
<name>C1MQ89_MICPC</name>
<evidence type="ECO:0000313" key="3">
    <source>
        <dbReference type="Proteomes" id="UP000001876"/>
    </source>
</evidence>
<reference evidence="2 3" key="1">
    <citation type="journal article" date="2009" name="Science">
        <title>Green evolution and dynamic adaptations revealed by genomes of the marine picoeukaryotes Micromonas.</title>
        <authorList>
            <person name="Worden A.Z."/>
            <person name="Lee J.H."/>
            <person name="Mock T."/>
            <person name="Rouze P."/>
            <person name="Simmons M.P."/>
            <person name="Aerts A.L."/>
            <person name="Allen A.E."/>
            <person name="Cuvelier M.L."/>
            <person name="Derelle E."/>
            <person name="Everett M.V."/>
            <person name="Foulon E."/>
            <person name="Grimwood J."/>
            <person name="Gundlach H."/>
            <person name="Henrissat B."/>
            <person name="Napoli C."/>
            <person name="McDonald S.M."/>
            <person name="Parker M.S."/>
            <person name="Rombauts S."/>
            <person name="Salamov A."/>
            <person name="Von Dassow P."/>
            <person name="Badger J.H."/>
            <person name="Coutinho P.M."/>
            <person name="Demir E."/>
            <person name="Dubchak I."/>
            <person name="Gentemann C."/>
            <person name="Eikrem W."/>
            <person name="Gready J.E."/>
            <person name="John U."/>
            <person name="Lanier W."/>
            <person name="Lindquist E.A."/>
            <person name="Lucas S."/>
            <person name="Mayer K.F."/>
            <person name="Moreau H."/>
            <person name="Not F."/>
            <person name="Otillar R."/>
            <person name="Panaud O."/>
            <person name="Pangilinan J."/>
            <person name="Paulsen I."/>
            <person name="Piegu B."/>
            <person name="Poliakov A."/>
            <person name="Robbens S."/>
            <person name="Schmutz J."/>
            <person name="Toulza E."/>
            <person name="Wyss T."/>
            <person name="Zelensky A."/>
            <person name="Zhou K."/>
            <person name="Armbrust E.V."/>
            <person name="Bhattacharya D."/>
            <person name="Goodenough U.W."/>
            <person name="Van de Peer Y."/>
            <person name="Grigoriev I.V."/>
        </authorList>
    </citation>
    <scope>NUCLEOTIDE SEQUENCE [LARGE SCALE GENOMIC DNA]</scope>
    <source>
        <strain evidence="2 3">CCMP1545</strain>
    </source>
</reference>